<dbReference type="SMART" id="SM00052">
    <property type="entry name" value="EAL"/>
    <property type="match status" value="1"/>
</dbReference>
<keyword evidence="5" id="KW-0472">Membrane</keyword>
<dbReference type="InterPro" id="IPR000700">
    <property type="entry name" value="PAS-assoc_C"/>
</dbReference>
<feature type="domain" description="PAC" evidence="7">
    <location>
        <begin position="321"/>
        <end position="373"/>
    </location>
</feature>
<evidence type="ECO:0000259" key="8">
    <source>
        <dbReference type="PROSITE" id="PS50883"/>
    </source>
</evidence>
<evidence type="ECO:0000256" key="5">
    <source>
        <dbReference type="SAM" id="Phobius"/>
    </source>
</evidence>
<dbReference type="Pfam" id="PF13426">
    <property type="entry name" value="PAS_9"/>
    <property type="match status" value="1"/>
</dbReference>
<evidence type="ECO:0000259" key="7">
    <source>
        <dbReference type="PROSITE" id="PS50113"/>
    </source>
</evidence>
<comment type="catalytic activity">
    <reaction evidence="4">
        <text>3',3'-c-di-GMP + H2O = 5'-phosphoguanylyl(3'-&gt;5')guanosine + H(+)</text>
        <dbReference type="Rhea" id="RHEA:24902"/>
        <dbReference type="ChEBI" id="CHEBI:15377"/>
        <dbReference type="ChEBI" id="CHEBI:15378"/>
        <dbReference type="ChEBI" id="CHEBI:58754"/>
        <dbReference type="ChEBI" id="CHEBI:58805"/>
        <dbReference type="EC" id="3.1.4.52"/>
    </reaction>
    <physiologicalReaction direction="left-to-right" evidence="4">
        <dbReference type="Rhea" id="RHEA:24903"/>
    </physiologicalReaction>
</comment>
<evidence type="ECO:0000259" key="10">
    <source>
        <dbReference type="PROSITE" id="PS50887"/>
    </source>
</evidence>
<accession>A0A366GMK6</accession>
<sequence length="805" mass="90751">MPNLSKHFQRLRTGSPLSFRLLAWILLFSSVFTLIASGVQLYSDYRKDVGLIDQRLKVIESGYASSLARSLWALDQKLLQTQMEGILSLPDITHLRLRIEPDSELVMGSIPRGAETKTHSFTLAHEGDQSFRLGELTVTANLDRVYREMKQKIGVILATQFLKTLFVSILILLIIRHLVTRHLSDMASYARDFSLENLSQPLTLDRPDSMAHRRDELGQVVDAINQMRERLNTDIARQKRDAAEIRKFSKAIEQSPSSVLICDRQWHIEYVNQKFTQLTGFDPKSILGKHPAELGDEGVQNRERQNLWHSIRLQVQRVGVWQGEVNSIRKSGERFWEQLVVTPIKDNDGEITGYLILGEDVSIRKRYEQQLLRQANYDILTGLPNRMLALDRLKLALAQARRENTLVGVMFLDLDNFKHINDTLGHDAGDNLLIEAARRISSCLRGTSTVARLGGDEFLVVLPGLPGPNACSQVAERILKTFSPPFTLNAQEVFVTTSIGIAIFPTDSDNSGTLLQHADAAMYEAKHNGKSSYAHFSPEMSEVSHERLQMESLMRRALELNEFELHYQPIVHTETGKLQAAEALLRWNNPTLGLVMPDRFIPLAEETGLITPVGEWVLQEACRTAVGWGRTTGRGIGISVNVSPRQFRDPGFMDTVMGALRSSGLKPELLELEITERLLLDNSIETATILYQLDQAGVRLSVDDFGTGYSALSYLKSYPFDVLKIDKSFVNDVNKEPEDASLVRAIINMAHSLGLKVIAEGVEDEGQADFLRQEHCDYSQGYYYSRPQTGKDFEGWLKSNHRIPV</sequence>
<evidence type="ECO:0000256" key="1">
    <source>
        <dbReference type="ARBA" id="ARBA00001946"/>
    </source>
</evidence>
<feature type="domain" description="EAL" evidence="8">
    <location>
        <begin position="547"/>
        <end position="801"/>
    </location>
</feature>
<evidence type="ECO:0000259" key="6">
    <source>
        <dbReference type="PROSITE" id="PS50112"/>
    </source>
</evidence>
<dbReference type="Gene3D" id="3.30.450.20">
    <property type="entry name" value="PAS domain"/>
    <property type="match status" value="1"/>
</dbReference>
<dbReference type="InterPro" id="IPR001633">
    <property type="entry name" value="EAL_dom"/>
</dbReference>
<dbReference type="InterPro" id="IPR029787">
    <property type="entry name" value="Nucleotide_cyclase"/>
</dbReference>
<feature type="domain" description="PAS" evidence="6">
    <location>
        <begin position="244"/>
        <end position="289"/>
    </location>
</feature>
<keyword evidence="5" id="KW-1133">Transmembrane helix</keyword>
<dbReference type="NCBIfam" id="TIGR00254">
    <property type="entry name" value="GGDEF"/>
    <property type="match status" value="1"/>
</dbReference>
<reference evidence="11 12" key="1">
    <citation type="submission" date="2018-06" db="EMBL/GenBank/DDBJ databases">
        <title>Freshwater and sediment microbial communities from various areas in North America, analyzing microbe dynamics in response to fracking.</title>
        <authorList>
            <person name="Lamendella R."/>
        </authorList>
    </citation>
    <scope>NUCLEOTIDE SEQUENCE [LARGE SCALE GENOMIC DNA]</scope>
    <source>
        <strain evidence="11 12">114J</strain>
    </source>
</reference>
<dbReference type="GO" id="GO:0071732">
    <property type="term" value="P:cellular response to nitric oxide"/>
    <property type="evidence" value="ECO:0007669"/>
    <property type="project" value="UniProtKB-ARBA"/>
</dbReference>
<keyword evidence="5" id="KW-0812">Transmembrane</keyword>
<dbReference type="EMBL" id="QNRO01000011">
    <property type="protein sequence ID" value="RBP28544.1"/>
    <property type="molecule type" value="Genomic_DNA"/>
</dbReference>
<dbReference type="InterPro" id="IPR035919">
    <property type="entry name" value="EAL_sf"/>
</dbReference>
<dbReference type="CDD" id="cd01949">
    <property type="entry name" value="GGDEF"/>
    <property type="match status" value="1"/>
</dbReference>
<dbReference type="PROSITE" id="PS50113">
    <property type="entry name" value="PAC"/>
    <property type="match status" value="1"/>
</dbReference>
<dbReference type="InterPro" id="IPR000160">
    <property type="entry name" value="GGDEF_dom"/>
</dbReference>
<evidence type="ECO:0000256" key="3">
    <source>
        <dbReference type="ARBA" id="ARBA00022636"/>
    </source>
</evidence>
<dbReference type="CDD" id="cd01948">
    <property type="entry name" value="EAL"/>
    <property type="match status" value="1"/>
</dbReference>
<dbReference type="InterPro" id="IPR035965">
    <property type="entry name" value="PAS-like_dom_sf"/>
</dbReference>
<dbReference type="InterPro" id="IPR003660">
    <property type="entry name" value="HAMP_dom"/>
</dbReference>
<dbReference type="FunFam" id="3.30.70.270:FF:000001">
    <property type="entry name" value="Diguanylate cyclase domain protein"/>
    <property type="match status" value="1"/>
</dbReference>
<protein>
    <recommendedName>
        <fullName evidence="2">cyclic-guanylate-specific phosphodiesterase</fullName>
        <ecNumber evidence="2">3.1.4.52</ecNumber>
    </recommendedName>
</protein>
<evidence type="ECO:0000313" key="12">
    <source>
        <dbReference type="Proteomes" id="UP000252995"/>
    </source>
</evidence>
<proteinExistence type="predicted"/>
<dbReference type="CDD" id="cd06225">
    <property type="entry name" value="HAMP"/>
    <property type="match status" value="1"/>
</dbReference>
<dbReference type="EC" id="3.1.4.52" evidence="2"/>
<name>A0A366GMK6_9GAMM</name>
<dbReference type="PROSITE" id="PS50887">
    <property type="entry name" value="GGDEF"/>
    <property type="match status" value="1"/>
</dbReference>
<dbReference type="STRING" id="379482.SAMN04487961_1989"/>
<dbReference type="PANTHER" id="PTHR44757">
    <property type="entry name" value="DIGUANYLATE CYCLASE DGCP"/>
    <property type="match status" value="1"/>
</dbReference>
<dbReference type="Gene3D" id="3.20.20.450">
    <property type="entry name" value="EAL domain"/>
    <property type="match status" value="1"/>
</dbReference>
<dbReference type="GO" id="GO:0007165">
    <property type="term" value="P:signal transduction"/>
    <property type="evidence" value="ECO:0007669"/>
    <property type="project" value="InterPro"/>
</dbReference>
<dbReference type="Gene3D" id="6.10.340.10">
    <property type="match status" value="1"/>
</dbReference>
<evidence type="ECO:0000256" key="4">
    <source>
        <dbReference type="ARBA" id="ARBA00051114"/>
    </source>
</evidence>
<feature type="domain" description="GGDEF" evidence="10">
    <location>
        <begin position="405"/>
        <end position="538"/>
    </location>
</feature>
<evidence type="ECO:0000259" key="9">
    <source>
        <dbReference type="PROSITE" id="PS50885"/>
    </source>
</evidence>
<dbReference type="GO" id="GO:0016020">
    <property type="term" value="C:membrane"/>
    <property type="evidence" value="ECO:0007669"/>
    <property type="project" value="InterPro"/>
</dbReference>
<dbReference type="Proteomes" id="UP000252995">
    <property type="component" value="Unassembled WGS sequence"/>
</dbReference>
<dbReference type="SUPFAM" id="SSF141868">
    <property type="entry name" value="EAL domain-like"/>
    <property type="match status" value="1"/>
</dbReference>
<dbReference type="RefSeq" id="WP_113862971.1">
    <property type="nucleotide sequence ID" value="NZ_QNRO01000011.1"/>
</dbReference>
<keyword evidence="3" id="KW-0973">c-di-GMP</keyword>
<comment type="cofactor">
    <cofactor evidence="1">
        <name>Mg(2+)</name>
        <dbReference type="ChEBI" id="CHEBI:18420"/>
    </cofactor>
</comment>
<dbReference type="InterPro" id="IPR033414">
    <property type="entry name" value="Sensor_dom"/>
</dbReference>
<dbReference type="SMART" id="SM00091">
    <property type="entry name" value="PAS"/>
    <property type="match status" value="1"/>
</dbReference>
<dbReference type="PROSITE" id="PS50112">
    <property type="entry name" value="PAS"/>
    <property type="match status" value="1"/>
</dbReference>
<dbReference type="InterPro" id="IPR052155">
    <property type="entry name" value="Biofilm_reg_signaling"/>
</dbReference>
<gene>
    <name evidence="11" type="ORF">DET50_11146</name>
</gene>
<dbReference type="PANTHER" id="PTHR44757:SF2">
    <property type="entry name" value="BIOFILM ARCHITECTURE MAINTENANCE PROTEIN MBAA"/>
    <property type="match status" value="1"/>
</dbReference>
<dbReference type="AlphaFoldDB" id="A0A366GMK6"/>
<dbReference type="OrthoDB" id="9799509at2"/>
<dbReference type="InterPro" id="IPR000014">
    <property type="entry name" value="PAS"/>
</dbReference>
<dbReference type="Pfam" id="PF00990">
    <property type="entry name" value="GGDEF"/>
    <property type="match status" value="1"/>
</dbReference>
<dbReference type="SMART" id="SM00304">
    <property type="entry name" value="HAMP"/>
    <property type="match status" value="1"/>
</dbReference>
<feature type="transmembrane region" description="Helical" evidence="5">
    <location>
        <begin position="153"/>
        <end position="175"/>
    </location>
</feature>
<feature type="domain" description="HAMP" evidence="9">
    <location>
        <begin position="177"/>
        <end position="236"/>
    </location>
</feature>
<dbReference type="PROSITE" id="PS50883">
    <property type="entry name" value="EAL"/>
    <property type="match status" value="1"/>
</dbReference>
<comment type="caution">
    <text evidence="11">The sequence shown here is derived from an EMBL/GenBank/DDBJ whole genome shotgun (WGS) entry which is preliminary data.</text>
</comment>
<dbReference type="Gene3D" id="3.30.70.270">
    <property type="match status" value="1"/>
</dbReference>
<evidence type="ECO:0000256" key="2">
    <source>
        <dbReference type="ARBA" id="ARBA00012282"/>
    </source>
</evidence>
<dbReference type="SUPFAM" id="SSF55785">
    <property type="entry name" value="PYP-like sensor domain (PAS domain)"/>
    <property type="match status" value="1"/>
</dbReference>
<dbReference type="FunFam" id="3.20.20.450:FF:000001">
    <property type="entry name" value="Cyclic di-GMP phosphodiesterase yahA"/>
    <property type="match status" value="1"/>
</dbReference>
<dbReference type="SMART" id="SM00086">
    <property type="entry name" value="PAC"/>
    <property type="match status" value="1"/>
</dbReference>
<dbReference type="InterPro" id="IPR001610">
    <property type="entry name" value="PAC"/>
</dbReference>
<feature type="transmembrane region" description="Helical" evidence="5">
    <location>
        <begin position="21"/>
        <end position="42"/>
    </location>
</feature>
<evidence type="ECO:0000313" key="11">
    <source>
        <dbReference type="EMBL" id="RBP28544.1"/>
    </source>
</evidence>
<dbReference type="CDD" id="cd00130">
    <property type="entry name" value="PAS"/>
    <property type="match status" value="1"/>
</dbReference>
<dbReference type="Pfam" id="PF17149">
    <property type="entry name" value="CHASE5"/>
    <property type="match status" value="1"/>
</dbReference>
<dbReference type="SMART" id="SM00267">
    <property type="entry name" value="GGDEF"/>
    <property type="match status" value="1"/>
</dbReference>
<dbReference type="NCBIfam" id="TIGR00229">
    <property type="entry name" value="sensory_box"/>
    <property type="match status" value="1"/>
</dbReference>
<dbReference type="PROSITE" id="PS50885">
    <property type="entry name" value="HAMP"/>
    <property type="match status" value="1"/>
</dbReference>
<dbReference type="Pfam" id="PF00563">
    <property type="entry name" value="EAL"/>
    <property type="match status" value="1"/>
</dbReference>
<organism evidence="11 12">
    <name type="scientific">Marinobacter pelagius</name>
    <dbReference type="NCBI Taxonomy" id="379482"/>
    <lineage>
        <taxon>Bacteria</taxon>
        <taxon>Pseudomonadati</taxon>
        <taxon>Pseudomonadota</taxon>
        <taxon>Gammaproteobacteria</taxon>
        <taxon>Pseudomonadales</taxon>
        <taxon>Marinobacteraceae</taxon>
        <taxon>Marinobacter</taxon>
    </lineage>
</organism>
<dbReference type="SUPFAM" id="SSF55073">
    <property type="entry name" value="Nucleotide cyclase"/>
    <property type="match status" value="1"/>
</dbReference>
<dbReference type="InterPro" id="IPR043128">
    <property type="entry name" value="Rev_trsase/Diguanyl_cyclase"/>
</dbReference>
<dbReference type="GO" id="GO:0071111">
    <property type="term" value="F:cyclic-guanylate-specific phosphodiesterase activity"/>
    <property type="evidence" value="ECO:0007669"/>
    <property type="project" value="UniProtKB-EC"/>
</dbReference>